<dbReference type="Pfam" id="PF14526">
    <property type="entry name" value="Cass2"/>
    <property type="match status" value="1"/>
</dbReference>
<dbReference type="InterPro" id="IPR010499">
    <property type="entry name" value="AraC_E-bd"/>
</dbReference>
<dbReference type="GeneID" id="76987006"/>
<evidence type="ECO:0000313" key="3">
    <source>
        <dbReference type="Proteomes" id="UP001067121"/>
    </source>
</evidence>
<evidence type="ECO:0000313" key="2">
    <source>
        <dbReference type="EMBL" id="MCY8318294.1"/>
    </source>
</evidence>
<dbReference type="SMART" id="SM00871">
    <property type="entry name" value="AraC_E_bind"/>
    <property type="match status" value="1"/>
</dbReference>
<dbReference type="SUPFAM" id="SSF55136">
    <property type="entry name" value="Probable bacterial effector-binding domain"/>
    <property type="match status" value="1"/>
</dbReference>
<protein>
    <submittedName>
        <fullName evidence="2">GyrI-like domain-containing protein</fullName>
    </submittedName>
</protein>
<evidence type="ECO:0000259" key="1">
    <source>
        <dbReference type="SMART" id="SM00871"/>
    </source>
</evidence>
<dbReference type="EMBL" id="JALAOH010000056">
    <property type="protein sequence ID" value="MCY8318294.1"/>
    <property type="molecule type" value="Genomic_DNA"/>
</dbReference>
<dbReference type="AlphaFoldDB" id="A0AAP3CKZ3"/>
<reference evidence="2" key="1">
    <citation type="submission" date="2022-02" db="EMBL/GenBank/DDBJ databases">
        <title>Crop Bioprotection Bacillus Genome Sequencing.</title>
        <authorList>
            <person name="Dunlap C."/>
        </authorList>
    </citation>
    <scope>NUCLEOTIDE SEQUENCE</scope>
    <source>
        <strain evidence="2">98-1</strain>
    </source>
</reference>
<accession>A0AAP3CKZ3</accession>
<comment type="caution">
    <text evidence="2">The sequence shown here is derived from an EMBL/GenBank/DDBJ whole genome shotgun (WGS) entry which is preliminary data.</text>
</comment>
<dbReference type="PANTHER" id="PTHR36444:SF2">
    <property type="entry name" value="TRANSCRIPTIONAL REGULATOR PROTEIN YOBU-RELATED"/>
    <property type="match status" value="1"/>
</dbReference>
<dbReference type="PANTHER" id="PTHR36444">
    <property type="entry name" value="TRANSCRIPTIONAL REGULATOR PROTEIN YOBU-RELATED"/>
    <property type="match status" value="1"/>
</dbReference>
<dbReference type="InterPro" id="IPR011256">
    <property type="entry name" value="Reg_factor_effector_dom_sf"/>
</dbReference>
<organism evidence="2 3">
    <name type="scientific">Bacillus vallismortis</name>
    <dbReference type="NCBI Taxonomy" id="72361"/>
    <lineage>
        <taxon>Bacteria</taxon>
        <taxon>Bacillati</taxon>
        <taxon>Bacillota</taxon>
        <taxon>Bacilli</taxon>
        <taxon>Bacillales</taxon>
        <taxon>Bacillaceae</taxon>
        <taxon>Bacillus</taxon>
    </lineage>
</organism>
<dbReference type="InterPro" id="IPR053182">
    <property type="entry name" value="YobU-like_regulator"/>
</dbReference>
<dbReference type="Proteomes" id="UP001067121">
    <property type="component" value="Unassembled WGS sequence"/>
</dbReference>
<proteinExistence type="predicted"/>
<sequence>MSFSHMTHLEQKRFAGLSQRTTNALEMTEQRRIPALWDQFWQLDMSALFSQAEKDQNIIALYSNYEQETNGLYTFSVGTFQKESSTLSEPYETIDLPASDYAVFTSRIGPIEEVVLETWKEIWSWDKRHLRTFTGDFEMYDQSAAVPQRAQVRIYVAIKHS</sequence>
<feature type="domain" description="AraC effector-binding" evidence="1">
    <location>
        <begin position="2"/>
        <end position="159"/>
    </location>
</feature>
<gene>
    <name evidence="2" type="ORF">MOC71_16520</name>
</gene>
<name>A0AAP3CKZ3_BACVA</name>
<dbReference type="InterPro" id="IPR029441">
    <property type="entry name" value="Cass2"/>
</dbReference>
<dbReference type="RefSeq" id="WP_010330568.1">
    <property type="nucleotide sequence ID" value="NZ_CBDIAD010000033.1"/>
</dbReference>
<dbReference type="Gene3D" id="3.20.80.10">
    <property type="entry name" value="Regulatory factor, effector binding domain"/>
    <property type="match status" value="1"/>
</dbReference>